<sequence>MRKTLIVVGSVAAAAVVVYFVIFVSALHHWSNTSAKNKSAAEAEVDAAAHTVANQLSAALRSSPQDLADMAAIAPQGVNVTIGAQSAPGSLTLTIEVTKAYVSPPLGLGNTGHCYKEVLVANEPGGPAALTEISCLQMAPLITPGQVISAP</sequence>
<reference evidence="2 3" key="1">
    <citation type="journal article" date="2019" name="Int. J. Syst. Evol. Microbiol.">
        <title>The Global Catalogue of Microorganisms (GCM) 10K type strain sequencing project: providing services to taxonomists for standard genome sequencing and annotation.</title>
        <authorList>
            <consortium name="The Broad Institute Genomics Platform"/>
            <consortium name="The Broad Institute Genome Sequencing Center for Infectious Disease"/>
            <person name="Wu L."/>
            <person name="Ma J."/>
        </authorList>
    </citation>
    <scope>NUCLEOTIDE SEQUENCE [LARGE SCALE GENOMIC DNA]</scope>
    <source>
        <strain evidence="2 3">JCM 16014</strain>
    </source>
</reference>
<comment type="caution">
    <text evidence="2">The sequence shown here is derived from an EMBL/GenBank/DDBJ whole genome shotgun (WGS) entry which is preliminary data.</text>
</comment>
<organism evidence="2 3">
    <name type="scientific">Catenulispora yoronensis</name>
    <dbReference type="NCBI Taxonomy" id="450799"/>
    <lineage>
        <taxon>Bacteria</taxon>
        <taxon>Bacillati</taxon>
        <taxon>Actinomycetota</taxon>
        <taxon>Actinomycetes</taxon>
        <taxon>Catenulisporales</taxon>
        <taxon>Catenulisporaceae</taxon>
        <taxon>Catenulispora</taxon>
    </lineage>
</organism>
<gene>
    <name evidence="2" type="ORF">GCM10009839_19220</name>
</gene>
<proteinExistence type="predicted"/>
<protein>
    <submittedName>
        <fullName evidence="2">Uncharacterized protein</fullName>
    </submittedName>
</protein>
<evidence type="ECO:0000313" key="2">
    <source>
        <dbReference type="EMBL" id="GAA2022108.1"/>
    </source>
</evidence>
<accession>A0ABN2TXB8</accession>
<keyword evidence="3" id="KW-1185">Reference proteome</keyword>
<keyword evidence="1" id="KW-1133">Transmembrane helix</keyword>
<dbReference type="Proteomes" id="UP001500751">
    <property type="component" value="Unassembled WGS sequence"/>
</dbReference>
<evidence type="ECO:0000313" key="3">
    <source>
        <dbReference type="Proteomes" id="UP001500751"/>
    </source>
</evidence>
<feature type="transmembrane region" description="Helical" evidence="1">
    <location>
        <begin position="6"/>
        <end position="27"/>
    </location>
</feature>
<name>A0ABN2TXB8_9ACTN</name>
<dbReference type="RefSeq" id="WP_344665165.1">
    <property type="nucleotide sequence ID" value="NZ_BAAAQN010000008.1"/>
</dbReference>
<evidence type="ECO:0000256" key="1">
    <source>
        <dbReference type="SAM" id="Phobius"/>
    </source>
</evidence>
<dbReference type="EMBL" id="BAAAQN010000008">
    <property type="protein sequence ID" value="GAA2022108.1"/>
    <property type="molecule type" value="Genomic_DNA"/>
</dbReference>
<keyword evidence="1" id="KW-0812">Transmembrane</keyword>
<keyword evidence="1" id="KW-0472">Membrane</keyword>